<evidence type="ECO:0000256" key="5">
    <source>
        <dbReference type="ARBA" id="ARBA00023004"/>
    </source>
</evidence>
<dbReference type="InterPro" id="IPR001128">
    <property type="entry name" value="Cyt_P450"/>
</dbReference>
<keyword evidence="2 7" id="KW-0349">Heme</keyword>
<dbReference type="HOGENOM" id="CLU_033716_0_0_4"/>
<keyword evidence="6 7" id="KW-0503">Monooxygenase</keyword>
<evidence type="ECO:0000256" key="1">
    <source>
        <dbReference type="ARBA" id="ARBA00010617"/>
    </source>
</evidence>
<dbReference type="CDD" id="cd11033">
    <property type="entry name" value="CYP142-like"/>
    <property type="match status" value="1"/>
</dbReference>
<reference evidence="9" key="1">
    <citation type="journal article" date="2010" name="PLoS ONE">
        <title>The complete genome sequence of Cupriavidus metallidurans strain CH34, a master survivalist in harsh and anthropogenic environments.</title>
        <authorList>
            <person name="Janssen P.J."/>
            <person name="Van Houdt R."/>
            <person name="Moors H."/>
            <person name="Monsieurs P."/>
            <person name="Morin N."/>
            <person name="Michaux A."/>
            <person name="Benotmane M.A."/>
            <person name="Leys N."/>
            <person name="Vallaeys T."/>
            <person name="Lapidus A."/>
            <person name="Monchy S."/>
            <person name="Medigue C."/>
            <person name="Taghavi S."/>
            <person name="McCorkle S."/>
            <person name="Dunn J."/>
            <person name="van der Lelie D."/>
            <person name="Mergeay M."/>
        </authorList>
    </citation>
    <scope>NUCLEOTIDE SEQUENCE [LARGE SCALE GENOMIC DNA]</scope>
    <source>
        <strain evidence="9">ATCC 43123 / DSM 2839 / NBRC 102507 / CH34</strain>
    </source>
</reference>
<name>Q1LBV1_CUPMC</name>
<accession>Q1LBV1</accession>
<dbReference type="Pfam" id="PF00067">
    <property type="entry name" value="p450"/>
    <property type="match status" value="1"/>
</dbReference>
<dbReference type="SUPFAM" id="SSF48264">
    <property type="entry name" value="Cytochrome P450"/>
    <property type="match status" value="1"/>
</dbReference>
<evidence type="ECO:0000313" key="9">
    <source>
        <dbReference type="Proteomes" id="UP000002429"/>
    </source>
</evidence>
<comment type="similarity">
    <text evidence="1 7">Belongs to the cytochrome P450 family.</text>
</comment>
<dbReference type="InterPro" id="IPR002397">
    <property type="entry name" value="Cyt_P450_B"/>
</dbReference>
<dbReference type="PANTHER" id="PTHR46696:SF4">
    <property type="entry name" value="BIOTIN BIOSYNTHESIS CYTOCHROME P450"/>
    <property type="match status" value="1"/>
</dbReference>
<geneLocation type="plasmid" evidence="8 9">
    <name>megaplasmid</name>
</geneLocation>
<dbReference type="KEGG" id="rme:Rmet_5516"/>
<keyword evidence="9" id="KW-1185">Reference proteome</keyword>
<evidence type="ECO:0000256" key="4">
    <source>
        <dbReference type="ARBA" id="ARBA00023002"/>
    </source>
</evidence>
<evidence type="ECO:0000256" key="3">
    <source>
        <dbReference type="ARBA" id="ARBA00022723"/>
    </source>
</evidence>
<organism evidence="8 9">
    <name type="scientific">Cupriavidus metallidurans (strain ATCC 43123 / DSM 2839 / NBRC 102507 / CH34)</name>
    <name type="common">Ralstonia metallidurans</name>
    <dbReference type="NCBI Taxonomy" id="266264"/>
    <lineage>
        <taxon>Bacteria</taxon>
        <taxon>Pseudomonadati</taxon>
        <taxon>Pseudomonadota</taxon>
        <taxon>Betaproteobacteria</taxon>
        <taxon>Burkholderiales</taxon>
        <taxon>Burkholderiaceae</taxon>
        <taxon>Cupriavidus</taxon>
    </lineage>
</organism>
<dbReference type="Gene3D" id="1.10.630.10">
    <property type="entry name" value="Cytochrome P450"/>
    <property type="match status" value="1"/>
</dbReference>
<dbReference type="InterPro" id="IPR036396">
    <property type="entry name" value="Cyt_P450_sf"/>
</dbReference>
<evidence type="ECO:0000313" key="8">
    <source>
        <dbReference type="EMBL" id="ABF12375.1"/>
    </source>
</evidence>
<dbReference type="EMBL" id="CP000353">
    <property type="protein sequence ID" value="ABF12375.1"/>
    <property type="molecule type" value="Genomic_DNA"/>
</dbReference>
<dbReference type="PROSITE" id="PS00086">
    <property type="entry name" value="CYTOCHROME_P450"/>
    <property type="match status" value="1"/>
</dbReference>
<proteinExistence type="inferred from homology"/>
<keyword evidence="4 7" id="KW-0560">Oxidoreductase</keyword>
<protein>
    <submittedName>
        <fullName evidence="8">Cytochrome P450</fullName>
    </submittedName>
</protein>
<keyword evidence="3 7" id="KW-0479">Metal-binding</keyword>
<sequence length="429" mass="48291">MTIASDFDTELASHEIYSDPERMHEMFETLRREDPVHWTTAPGHPPFWAVTKQADVIEVGKHPDVFIASPKSFLMNDVEQRVRIEETAATGGKLVRTMIHMDDPDHKKYRGLTQSYFMPANIKRLESVIQERARALVGRLIEKGTSEFCSEIAVWYPLQIVMTLLDVPESEHPYLLKLTQQFLAPKDPTLRRDGPDERGKGAVAKEYFAYFGKMLAERRAAPLKEDLGSLIAHATVDGEPLPLMEAVSYYVILATAGHDTTSSSMCSGLYYLLTQPGELDRLRARPELMPSAIEEMFRHGSPVKHFVRTATRDFELRGKKIQAGDEVALMYHSASFDEEVFDEPRSFRIDRGPNKHVAFGFGIHACLGQNLARASMRTFFTELLARTESIEVVGKAEFIASNQVGGMKTLNIRVTPSKQSTTDRIEVAA</sequence>
<dbReference type="GO" id="GO:0008395">
    <property type="term" value="F:steroid hydroxylase activity"/>
    <property type="evidence" value="ECO:0007669"/>
    <property type="project" value="TreeGrafter"/>
</dbReference>
<gene>
    <name evidence="8" type="primary">cyp</name>
    <name evidence="8" type="ordered locus">Rmet_5516</name>
</gene>
<dbReference type="PRINTS" id="PR00385">
    <property type="entry name" value="P450"/>
</dbReference>
<dbReference type="Proteomes" id="UP000002429">
    <property type="component" value="Plasmid megaplasmid"/>
</dbReference>
<dbReference type="RefSeq" id="WP_011519919.1">
    <property type="nucleotide sequence ID" value="NC_007974.2"/>
</dbReference>
<keyword evidence="5 7" id="KW-0408">Iron</keyword>
<dbReference type="GO" id="GO:0006707">
    <property type="term" value="P:cholesterol catabolic process"/>
    <property type="evidence" value="ECO:0007669"/>
    <property type="project" value="TreeGrafter"/>
</dbReference>
<dbReference type="PRINTS" id="PR00359">
    <property type="entry name" value="BP450"/>
</dbReference>
<dbReference type="GO" id="GO:0020037">
    <property type="term" value="F:heme binding"/>
    <property type="evidence" value="ECO:0007669"/>
    <property type="project" value="InterPro"/>
</dbReference>
<dbReference type="AlphaFoldDB" id="Q1LBV1"/>
<evidence type="ECO:0000256" key="2">
    <source>
        <dbReference type="ARBA" id="ARBA00022617"/>
    </source>
</evidence>
<dbReference type="PANTHER" id="PTHR46696">
    <property type="entry name" value="P450, PUTATIVE (EUROFUNG)-RELATED"/>
    <property type="match status" value="1"/>
</dbReference>
<dbReference type="FunFam" id="1.10.630.10:FF:000018">
    <property type="entry name" value="Cytochrome P450 monooxygenase"/>
    <property type="match status" value="1"/>
</dbReference>
<evidence type="ECO:0000256" key="7">
    <source>
        <dbReference type="RuleBase" id="RU000461"/>
    </source>
</evidence>
<dbReference type="GO" id="GO:0005506">
    <property type="term" value="F:iron ion binding"/>
    <property type="evidence" value="ECO:0007669"/>
    <property type="project" value="InterPro"/>
</dbReference>
<dbReference type="eggNOG" id="COG2124">
    <property type="taxonomic scope" value="Bacteria"/>
</dbReference>
<dbReference type="GO" id="GO:0036199">
    <property type="term" value="F:cholest-4-en-3-one 26-monooxygenase activity"/>
    <property type="evidence" value="ECO:0007669"/>
    <property type="project" value="TreeGrafter"/>
</dbReference>
<dbReference type="InterPro" id="IPR017972">
    <property type="entry name" value="Cyt_P450_CS"/>
</dbReference>
<keyword evidence="8" id="KW-0614">Plasmid</keyword>
<evidence type="ECO:0000256" key="6">
    <source>
        <dbReference type="ARBA" id="ARBA00023033"/>
    </source>
</evidence>